<proteinExistence type="predicted"/>
<evidence type="ECO:0000313" key="2">
    <source>
        <dbReference type="Proteomes" id="UP001229836"/>
    </source>
</evidence>
<gene>
    <name evidence="1" type="ORF">QLH32_17640</name>
</gene>
<name>A0ABY8S314_9GAMM</name>
<organism evidence="1 2">
    <name type="scientific">Acinetobacter corruptisaponis</name>
    <dbReference type="NCBI Taxonomy" id="3045147"/>
    <lineage>
        <taxon>Bacteria</taxon>
        <taxon>Pseudomonadati</taxon>
        <taxon>Pseudomonadota</taxon>
        <taxon>Gammaproteobacteria</taxon>
        <taxon>Moraxellales</taxon>
        <taxon>Moraxellaceae</taxon>
        <taxon>Acinetobacter</taxon>
    </lineage>
</organism>
<accession>A0ABY8S314</accession>
<protein>
    <submittedName>
        <fullName evidence="1">Uncharacterized protein</fullName>
    </submittedName>
</protein>
<evidence type="ECO:0000313" key="1">
    <source>
        <dbReference type="EMBL" id="WHP05801.1"/>
    </source>
</evidence>
<sequence length="83" mass="8914">MNLFKEIVFFPLTVTAAFLNIVSALSPKPPTPKPADITDFDAPTADEGRPIPVVFGTVKIKGPNVLWYGGLTIESITKKGGKK</sequence>
<dbReference type="RefSeq" id="WP_283267344.1">
    <property type="nucleotide sequence ID" value="NZ_CP125669.1"/>
</dbReference>
<dbReference type="Proteomes" id="UP001229836">
    <property type="component" value="Chromosome"/>
</dbReference>
<reference evidence="1 2" key="1">
    <citation type="submission" date="2023-05" db="EMBL/GenBank/DDBJ databases">
        <title>The complete genome of Acinetobacter sp. nov KCTC 92772.</title>
        <authorList>
            <person name="Zhou G."/>
        </authorList>
    </citation>
    <scope>NUCLEOTIDE SEQUENCE [LARGE SCALE GENOMIC DNA]</scope>
    <source>
        <strain evidence="1 2">KCTC 92772</strain>
    </source>
</reference>
<keyword evidence="2" id="KW-1185">Reference proteome</keyword>
<dbReference type="EMBL" id="CP125669">
    <property type="protein sequence ID" value="WHP05801.1"/>
    <property type="molecule type" value="Genomic_DNA"/>
</dbReference>